<feature type="compositionally biased region" description="Basic and acidic residues" evidence="12">
    <location>
        <begin position="373"/>
        <end position="382"/>
    </location>
</feature>
<dbReference type="RefSeq" id="WP_006554390.1">
    <property type="nucleotide sequence ID" value="NZ_AHBW01000061.1"/>
</dbReference>
<evidence type="ECO:0000256" key="12">
    <source>
        <dbReference type="SAM" id="MobiDB-lite"/>
    </source>
</evidence>
<dbReference type="InterPro" id="IPR015424">
    <property type="entry name" value="PyrdxlP-dep_Trfase"/>
</dbReference>
<dbReference type="InterPro" id="IPR004535">
    <property type="entry name" value="Transl_elong_SelB"/>
</dbReference>
<dbReference type="Gene3D" id="1.10.10.10">
    <property type="entry name" value="Winged helix-like DNA-binding domain superfamily/Winged helix DNA-binding domain"/>
    <property type="match status" value="1"/>
</dbReference>
<proteinExistence type="inferred from homology"/>
<dbReference type="PROSITE" id="PS51722">
    <property type="entry name" value="G_TR_2"/>
    <property type="match status" value="1"/>
</dbReference>
<dbReference type="HAMAP" id="MF_00423">
    <property type="entry name" value="SelA"/>
    <property type="match status" value="1"/>
</dbReference>
<evidence type="ECO:0000259" key="13">
    <source>
        <dbReference type="PROSITE" id="PS51722"/>
    </source>
</evidence>
<dbReference type="SUPFAM" id="SSF46785">
    <property type="entry name" value="Winged helix' DNA-binding domain"/>
    <property type="match status" value="1"/>
</dbReference>
<dbReference type="NCBIfam" id="TIGR00475">
    <property type="entry name" value="selB"/>
    <property type="match status" value="1"/>
</dbReference>
<protein>
    <recommendedName>
        <fullName evidence="10">L-seryl-tRNA(Sec) selenium transferase</fullName>
        <ecNumber evidence="10">2.9.1.1</ecNumber>
    </recommendedName>
    <alternativeName>
        <fullName evidence="10">Selenocysteine synthase</fullName>
        <shortName evidence="10">Sec synthase</shortName>
    </alternativeName>
    <alternativeName>
        <fullName evidence="10">Selenocysteinyl-tRNA(Sec) synthase</fullName>
    </alternativeName>
</protein>
<keyword evidence="5 10" id="KW-0663">Pyridoxal phosphate</keyword>
<dbReference type="SUPFAM" id="SSF50447">
    <property type="entry name" value="Translation proteins"/>
    <property type="match status" value="1"/>
</dbReference>
<dbReference type="InterPro" id="IPR025862">
    <property type="entry name" value="SelA_trans_N_dom"/>
</dbReference>
<dbReference type="GO" id="GO:0004125">
    <property type="term" value="F:L-seryl-tRNA(Sec) selenium transferase activity"/>
    <property type="evidence" value="ECO:0007669"/>
    <property type="project" value="UniProtKB-UniRule"/>
</dbReference>
<sequence>MPDPRRDVPRTDQVLADPRLREAVDRLGARLVKQTVVAAQQRCRDGEIGPDAVADVAVESLPQQATTLRRVVNATGVVVHTNLGRAPLSRAAVEAVSTAAGATDVELDLATGRRGRRGRGALEALAEQVPDAGGVHVVNNGAAALALVTRVLARGGRSIVIARGELVEIGDGFRIPELLESVGAALREVGTTNRVRLSDYAAAVDDDTAFVLKVHPSNFTVSGFTSSVSVRELTGLGPPVVVDIGSGLLAPHPRLPNEPDATTALRAGADLVTASGDKLLGGPQAGLLLGRAELVERLRRDPFARALRVDKLTLAALEATLTGPMPPVASALASRPEDLRARAQAICVALPPECQPEVVDSDGVVGGAAPRSRPAEHRDRPARTPRSSVASRRAPRRRPRRTRPVAARPARGRPRRGRRADRRRDARGRSRRILMHVVATAGHVDHGKSTLVEALTGANPDRLAEERRRGLTIELGYCWTSWPEVGEVAFVDVPGHERFLTTMLSGVGSVPAALFVVAADDPWMPQAAEHLAALDALRVRHAVVAVTRADLADPGPAAARAAAEVARTSLAGAPVVAVSGRTGMGLDDLRSALTTMVASLPDPDPQADVRLWVDRRFTVRGSGTVVTGTLPAGTVRVGDTLVLGDTPLRVRSVQALGRDRSAVSGVARVALNLTGRVDDLGRGSVLVTPGAWHHTTVVDVRISGDDRPPVAPVLHIGAADVGVRCRPLADDLVRLTLDRPLPLRIGDRALLRDPGRRMIWRADVLDPDPPRFRRRGAAARRALQLAGADGTPRLADELARRGLLHRQRLRQLGIPLARGEHLTVGPWLVAPGLAKAVADRLPTLVQAHARAHPLDPAAPLTVLASQLRLPTPDLVRALVRPPLEVVGGRVVAPGADGLPPKIRKAVEQVRRDLSAAPFAAPTADRLRELGLDDRALGAAERSGRLWRAGPGIVLLPDAADTAVELLGELDQPFTTSAARERLGTTRRVVLPLLDRLDKAGRTRRLPDDRREIVR</sequence>
<dbReference type="GO" id="GO:0005737">
    <property type="term" value="C:cytoplasm"/>
    <property type="evidence" value="ECO:0007669"/>
    <property type="project" value="UniProtKB-SubCell"/>
</dbReference>
<dbReference type="InterPro" id="IPR015421">
    <property type="entry name" value="PyrdxlP-dep_Trfase_major"/>
</dbReference>
<name>H0JXL2_9NOCA</name>
<comment type="caution">
    <text evidence="14">The sequence shown here is derived from an EMBL/GenBank/DDBJ whole genome shotgun (WGS) entry which is preliminary data.</text>
</comment>
<comment type="function">
    <text evidence="10">Converts seryl-tRNA(Sec) to selenocysteinyl-tRNA(Sec) required for selenoprotein biosynthesis.</text>
</comment>
<dbReference type="PANTHER" id="PTHR32328">
    <property type="entry name" value="L-SERYL-TRNA(SEC) SELENIUM TRANSFERASE"/>
    <property type="match status" value="1"/>
</dbReference>
<dbReference type="GO" id="GO:0003924">
    <property type="term" value="F:GTPase activity"/>
    <property type="evidence" value="ECO:0007669"/>
    <property type="project" value="InterPro"/>
</dbReference>
<dbReference type="GO" id="GO:0001717">
    <property type="term" value="P:conversion of seryl-tRNAsec to selenocys-tRNAsec"/>
    <property type="evidence" value="ECO:0007669"/>
    <property type="project" value="UniProtKB-UniRule"/>
</dbReference>
<dbReference type="EMBL" id="AHBW01000061">
    <property type="protein sequence ID" value="EHK80907.1"/>
    <property type="molecule type" value="Genomic_DNA"/>
</dbReference>
<dbReference type="GO" id="GO:0003746">
    <property type="term" value="F:translation elongation factor activity"/>
    <property type="evidence" value="ECO:0007669"/>
    <property type="project" value="UniProtKB-KW"/>
</dbReference>
<dbReference type="PATRIC" id="fig|1114960.4.peg.4577"/>
<reference evidence="14 15" key="1">
    <citation type="submission" date="2011-12" db="EMBL/GenBank/DDBJ databases">
        <authorList>
            <person name="Kriszt B."/>
            <person name="Tancsics A."/>
            <person name="Cserhati M."/>
            <person name="Toth A."/>
            <person name="Nagy I."/>
            <person name="Horvath B."/>
            <person name="Tamura T."/>
            <person name="Kukolya J."/>
            <person name="Szoboszlay S."/>
        </authorList>
    </citation>
    <scope>NUCLEOTIDE SEQUENCE [LARGE SCALE GENOMIC DNA]</scope>
    <source>
        <strain evidence="14 15">AK37</strain>
    </source>
</reference>
<evidence type="ECO:0000256" key="4">
    <source>
        <dbReference type="ARBA" id="ARBA00022679"/>
    </source>
</evidence>
<evidence type="ECO:0000256" key="1">
    <source>
        <dbReference type="ARBA" id="ARBA00001933"/>
    </source>
</evidence>
<comment type="catalytic activity">
    <reaction evidence="10">
        <text>L-seryl-tRNA(Sec) + selenophosphate + H(+) = L-selenocysteinyl-tRNA(Sec) + phosphate</text>
        <dbReference type="Rhea" id="RHEA:22728"/>
        <dbReference type="Rhea" id="RHEA-COMP:9742"/>
        <dbReference type="Rhea" id="RHEA-COMP:9743"/>
        <dbReference type="ChEBI" id="CHEBI:15378"/>
        <dbReference type="ChEBI" id="CHEBI:16144"/>
        <dbReference type="ChEBI" id="CHEBI:43474"/>
        <dbReference type="ChEBI" id="CHEBI:78533"/>
        <dbReference type="ChEBI" id="CHEBI:78573"/>
        <dbReference type="EC" id="2.9.1.1"/>
    </reaction>
</comment>
<dbReference type="GO" id="GO:0001514">
    <property type="term" value="P:selenocysteine incorporation"/>
    <property type="evidence" value="ECO:0007669"/>
    <property type="project" value="UniProtKB-UniRule"/>
</dbReference>
<gene>
    <name evidence="10" type="primary">selA</name>
    <name evidence="14" type="ORF">AK37_22466</name>
</gene>
<dbReference type="AlphaFoldDB" id="H0JXL2"/>
<feature type="compositionally biased region" description="Basic residues" evidence="12">
    <location>
        <begin position="410"/>
        <end position="421"/>
    </location>
</feature>
<dbReference type="InterPro" id="IPR000795">
    <property type="entry name" value="T_Tr_GTP-bd_dom"/>
</dbReference>
<keyword evidence="7" id="KW-0547">Nucleotide-binding</keyword>
<keyword evidence="6 10" id="KW-0648">Protein biosynthesis</keyword>
<dbReference type="PANTHER" id="PTHR32328:SF0">
    <property type="entry name" value="L-SERYL-TRNA(SEC) SELENIUM TRANSFERASE"/>
    <property type="match status" value="1"/>
</dbReference>
<accession>H0JXL2</accession>
<dbReference type="SUPFAM" id="SSF53383">
    <property type="entry name" value="PLP-dependent transferases"/>
    <property type="match status" value="1"/>
</dbReference>
<dbReference type="InterPro" id="IPR018319">
    <property type="entry name" value="SelA-like"/>
</dbReference>
<evidence type="ECO:0000256" key="5">
    <source>
        <dbReference type="ARBA" id="ARBA00022898"/>
    </source>
</evidence>
<evidence type="ECO:0000256" key="2">
    <source>
        <dbReference type="ARBA" id="ARBA00004496"/>
    </source>
</evidence>
<dbReference type="InterPro" id="IPR027417">
    <property type="entry name" value="P-loop_NTPase"/>
</dbReference>
<evidence type="ECO:0000313" key="14">
    <source>
        <dbReference type="EMBL" id="EHK80907.1"/>
    </source>
</evidence>
<dbReference type="EC" id="2.9.1.1" evidence="10"/>
<dbReference type="GO" id="GO:0003723">
    <property type="term" value="F:RNA binding"/>
    <property type="evidence" value="ECO:0007669"/>
    <property type="project" value="InterPro"/>
</dbReference>
<comment type="pathway">
    <text evidence="10">Aminoacyl-tRNA biosynthesis; selenocysteinyl-tRNA(Sec) biosynthesis; selenocysteinyl-tRNA(Sec) from L-seryl-tRNA(Sec) (bacterial route): step 1/1.</text>
</comment>
<evidence type="ECO:0000256" key="6">
    <source>
        <dbReference type="ARBA" id="ARBA00022917"/>
    </source>
</evidence>
<feature type="domain" description="Tr-type G" evidence="13">
    <location>
        <begin position="433"/>
        <end position="601"/>
    </location>
</feature>
<dbReference type="Pfam" id="PF00009">
    <property type="entry name" value="GTP_EFTU"/>
    <property type="match status" value="1"/>
</dbReference>
<evidence type="ECO:0000256" key="3">
    <source>
        <dbReference type="ARBA" id="ARBA00022490"/>
    </source>
</evidence>
<evidence type="ECO:0000313" key="15">
    <source>
        <dbReference type="Proteomes" id="UP000005064"/>
    </source>
</evidence>
<dbReference type="InterPro" id="IPR009000">
    <property type="entry name" value="Transl_B-barrel_sf"/>
</dbReference>
<dbReference type="InterPro" id="IPR036390">
    <property type="entry name" value="WH_DNA-bd_sf"/>
</dbReference>
<dbReference type="NCBIfam" id="TIGR00474">
    <property type="entry name" value="selA"/>
    <property type="match status" value="1"/>
</dbReference>
<keyword evidence="7" id="KW-0342">GTP-binding</keyword>
<feature type="compositionally biased region" description="Basic residues" evidence="12">
    <location>
        <begin position="393"/>
        <end position="403"/>
    </location>
</feature>
<comment type="cofactor">
    <cofactor evidence="1 10 11">
        <name>pyridoxal 5'-phosphate</name>
        <dbReference type="ChEBI" id="CHEBI:597326"/>
    </cofactor>
</comment>
<evidence type="ECO:0000256" key="8">
    <source>
        <dbReference type="ARBA" id="ARBA00023266"/>
    </source>
</evidence>
<keyword evidence="8 10" id="KW-0711">Selenium</keyword>
<dbReference type="Gene3D" id="2.40.30.10">
    <property type="entry name" value="Translation factors"/>
    <property type="match status" value="1"/>
</dbReference>
<dbReference type="InterPro" id="IPR004534">
    <property type="entry name" value="SelA_trans"/>
</dbReference>
<dbReference type="Gene3D" id="3.40.50.300">
    <property type="entry name" value="P-loop containing nucleotide triphosphate hydrolases"/>
    <property type="match status" value="1"/>
</dbReference>
<keyword evidence="3 10" id="KW-0963">Cytoplasm</keyword>
<dbReference type="InterPro" id="IPR015191">
    <property type="entry name" value="SelB_WHD4"/>
</dbReference>
<dbReference type="GO" id="GO:0005525">
    <property type="term" value="F:GTP binding"/>
    <property type="evidence" value="ECO:0007669"/>
    <property type="project" value="UniProtKB-KW"/>
</dbReference>
<comment type="similarity">
    <text evidence="9 10">Belongs to the SelA family.</text>
</comment>
<dbReference type="Proteomes" id="UP000005064">
    <property type="component" value="Unassembled WGS sequence"/>
</dbReference>
<dbReference type="InterPro" id="IPR036388">
    <property type="entry name" value="WH-like_DNA-bd_sf"/>
</dbReference>
<dbReference type="Pfam" id="PF09107">
    <property type="entry name" value="WHD_3rd_SelB"/>
    <property type="match status" value="1"/>
</dbReference>
<dbReference type="Pfam" id="PF03841">
    <property type="entry name" value="SelA"/>
    <property type="match status" value="1"/>
</dbReference>
<keyword evidence="14" id="KW-0251">Elongation factor</keyword>
<evidence type="ECO:0000256" key="9">
    <source>
        <dbReference type="ARBA" id="ARBA00044507"/>
    </source>
</evidence>
<evidence type="ECO:0000256" key="11">
    <source>
        <dbReference type="PIRSR" id="PIRSR618319-50"/>
    </source>
</evidence>
<feature type="region of interest" description="Disordered" evidence="12">
    <location>
        <begin position="358"/>
        <end position="430"/>
    </location>
</feature>
<feature type="modified residue" description="N6-(pyridoxal phosphate)lysine" evidence="10 11">
    <location>
        <position position="278"/>
    </location>
</feature>
<organism evidence="14 15">
    <name type="scientific">Rhodococcus pyridinivorans AK37</name>
    <dbReference type="NCBI Taxonomy" id="1114960"/>
    <lineage>
        <taxon>Bacteria</taxon>
        <taxon>Bacillati</taxon>
        <taxon>Actinomycetota</taxon>
        <taxon>Actinomycetes</taxon>
        <taxon>Mycobacteriales</taxon>
        <taxon>Nocardiaceae</taxon>
        <taxon>Rhodococcus</taxon>
    </lineage>
</organism>
<evidence type="ECO:0000256" key="10">
    <source>
        <dbReference type="HAMAP-Rule" id="MF_00423"/>
    </source>
</evidence>
<comment type="subcellular location">
    <subcellularLocation>
        <location evidence="2 10">Cytoplasm</location>
    </subcellularLocation>
</comment>
<keyword evidence="4 10" id="KW-0808">Transferase</keyword>
<dbReference type="Gene3D" id="3.90.1150.180">
    <property type="match status" value="1"/>
</dbReference>
<dbReference type="SUPFAM" id="SSF52540">
    <property type="entry name" value="P-loop containing nucleoside triphosphate hydrolases"/>
    <property type="match status" value="1"/>
</dbReference>
<dbReference type="Pfam" id="PF12390">
    <property type="entry name" value="Se-cys_synth_N"/>
    <property type="match status" value="1"/>
</dbReference>
<dbReference type="Gene3D" id="3.40.640.10">
    <property type="entry name" value="Type I PLP-dependent aspartate aminotransferase-like (Major domain)"/>
    <property type="match status" value="1"/>
</dbReference>
<evidence type="ECO:0000256" key="7">
    <source>
        <dbReference type="ARBA" id="ARBA00023134"/>
    </source>
</evidence>
<dbReference type="UniPathway" id="UPA00906">
    <property type="reaction ID" value="UER00896"/>
</dbReference>